<keyword evidence="4" id="KW-1185">Reference proteome</keyword>
<organism evidence="3 4">
    <name type="scientific">Streptomyces aidingensis</name>
    <dbReference type="NCBI Taxonomy" id="910347"/>
    <lineage>
        <taxon>Bacteria</taxon>
        <taxon>Bacillati</taxon>
        <taxon>Actinomycetota</taxon>
        <taxon>Actinomycetes</taxon>
        <taxon>Kitasatosporales</taxon>
        <taxon>Streptomycetaceae</taxon>
        <taxon>Streptomyces</taxon>
    </lineage>
</organism>
<reference evidence="3 4" key="1">
    <citation type="submission" date="2016-10" db="EMBL/GenBank/DDBJ databases">
        <authorList>
            <person name="de Groot N.N."/>
        </authorList>
    </citation>
    <scope>NUCLEOTIDE SEQUENCE [LARGE SCALE GENOMIC DNA]</scope>
    <source>
        <strain evidence="3 4">CGMCC 4.5739</strain>
    </source>
</reference>
<protein>
    <recommendedName>
        <fullName evidence="5">REase associating with pPIWI RE domain-containing protein</fullName>
    </recommendedName>
</protein>
<accession>A0A1I1UPQ3</accession>
<dbReference type="STRING" id="910347.SAMN05421773_1266"/>
<evidence type="ECO:0008006" key="5">
    <source>
        <dbReference type="Google" id="ProtNLM"/>
    </source>
</evidence>
<name>A0A1I1UPQ3_9ACTN</name>
<dbReference type="Pfam" id="PF18156">
    <property type="entry name" value="pPIWI_RE_Y"/>
    <property type="match status" value="1"/>
</dbReference>
<dbReference type="InterPro" id="IPR040828">
    <property type="entry name" value="pPIWI_RE_REase"/>
</dbReference>
<feature type="domain" description="pPIWI-RE three-gene island" evidence="2">
    <location>
        <begin position="28"/>
        <end position="170"/>
    </location>
</feature>
<evidence type="ECO:0000259" key="2">
    <source>
        <dbReference type="Pfam" id="PF18156"/>
    </source>
</evidence>
<dbReference type="InterPro" id="IPR041191">
    <property type="entry name" value="pPIWI_RE_Y"/>
</dbReference>
<proteinExistence type="predicted"/>
<dbReference type="Pfam" id="PF18154">
    <property type="entry name" value="pPIWI_RE_REase"/>
    <property type="match status" value="1"/>
</dbReference>
<evidence type="ECO:0000313" key="3">
    <source>
        <dbReference type="EMBL" id="SFD72791.1"/>
    </source>
</evidence>
<dbReference type="Proteomes" id="UP000199207">
    <property type="component" value="Unassembled WGS sequence"/>
</dbReference>
<gene>
    <name evidence="3" type="ORF">SAMN05421773_1266</name>
</gene>
<sequence>MSLASSAATARGVAAPSPEWSAHAGVPLMRTLASALTALDAVTGLDAFTLPYPAEVQRALDRTVLACLERGADPPASLPELLAWCRERPVTDWPVDLPPDVAGPDDLLLDPESSRPTELCHEWAEQSGDSASVFRDREIIRAALRLCREYGEEDAYTEFRRLLVTRPVLTAAEDFAVSMDHVLDPVKELLARIYRPVPDSYLRGDTYATCGRCLTLLVPLGHGDWWCERDRCRRRGAPPVGRRITREEAGELLQLERPLRQFVTGPGRAEVDLERRLTALGLTVRMWPAFDAYDIHVTFPDGHVWAVDVKDWAHPAFLGRAARPVPQQPPYDEAFWVVPRDRVDDRPDYIAAYERNRPASAGGLRLLTDTELIDRARRLLGPGTAAPDEEKGEDGDA</sequence>
<dbReference type="AlphaFoldDB" id="A0A1I1UPQ3"/>
<dbReference type="OrthoDB" id="580959at2"/>
<feature type="domain" description="REase associating with pPIWI RE" evidence="1">
    <location>
        <begin position="267"/>
        <end position="379"/>
    </location>
</feature>
<dbReference type="EMBL" id="FOLM01000026">
    <property type="protein sequence ID" value="SFD72791.1"/>
    <property type="molecule type" value="Genomic_DNA"/>
</dbReference>
<evidence type="ECO:0000313" key="4">
    <source>
        <dbReference type="Proteomes" id="UP000199207"/>
    </source>
</evidence>
<evidence type="ECO:0000259" key="1">
    <source>
        <dbReference type="Pfam" id="PF18154"/>
    </source>
</evidence>
<dbReference type="RefSeq" id="WP_107365190.1">
    <property type="nucleotide sequence ID" value="NZ_FOLM01000026.1"/>
</dbReference>